<dbReference type="InterPro" id="IPR000825">
    <property type="entry name" value="SUF_FeS_clus_asmbl_SufBD_core"/>
</dbReference>
<dbReference type="STRING" id="269796.Rru_A2571"/>
<gene>
    <name evidence="4" type="ordered locus">Rru_A2571</name>
</gene>
<dbReference type="EMBL" id="CP000230">
    <property type="protein sequence ID" value="ABC23368.1"/>
    <property type="molecule type" value="Genomic_DNA"/>
</dbReference>
<dbReference type="PhylomeDB" id="Q2RR77"/>
<dbReference type="EnsemblBacteria" id="ABC23368">
    <property type="protein sequence ID" value="ABC23368"/>
    <property type="gene ID" value="Rru_A2571"/>
</dbReference>
<sequence>MTLPQTQPFLDTLAPASYADGGDGDGKPGWLDDLRQAGLDIYRRQGLPTPRVEAWKYTNLGGLTKIAFKPEPAPVTLDPGRLPLDRVLALDAHKLVFVNGRLDRTLSDAGDLPAGLRVSGLAALLAEDPARIEPLLGKGAALDDLPLAALNTGMIADGMVIEVAEDAVIERPLHVIAVSAALDGPMVFYPRLLVVVGARARLVLAESHVGLPDHPAFSNGVSEISLGEGAQLSHYRLIDGAADGYLVGTTLVEVGVRAGYESFTLELGGRLTRNEIRVTLAGEEGQARVSGGYAVRAGQHLDNTVLIDHAQPGATSRQLFKGVLDETGKAVFQGKILVRRGAQKTDGQQLHKALLLSRGAEVDTKPELEIYADDVVCGHGATAGEMDADQLFYLQARGLDEATARALLVEAFLEDVVGEVGDLPVRAAMIAKVRDWQRARDGAVWSE</sequence>
<feature type="domain" description="SUF system FeS cluster assembly SufBD core" evidence="2">
    <location>
        <begin position="186"/>
        <end position="412"/>
    </location>
</feature>
<dbReference type="RefSeq" id="WP_011390321.1">
    <property type="nucleotide sequence ID" value="NC_007643.1"/>
</dbReference>
<dbReference type="HOGENOM" id="CLU_026231_5_2_5"/>
<proteinExistence type="inferred from homology"/>
<evidence type="ECO:0000259" key="2">
    <source>
        <dbReference type="Pfam" id="PF01458"/>
    </source>
</evidence>
<dbReference type="PANTHER" id="PTHR43575">
    <property type="entry name" value="PROTEIN ABCI7, CHLOROPLASTIC"/>
    <property type="match status" value="1"/>
</dbReference>
<name>Q2RR77_RHORT</name>
<dbReference type="Pfam" id="PF01458">
    <property type="entry name" value="SUFBD_core"/>
    <property type="match status" value="1"/>
</dbReference>
<dbReference type="PATRIC" id="fig|269796.9.peg.2680"/>
<protein>
    <submittedName>
        <fullName evidence="4">FeS assembly protein SufD</fullName>
    </submittedName>
</protein>
<accession>Q2RR77</accession>
<evidence type="ECO:0000256" key="1">
    <source>
        <dbReference type="ARBA" id="ARBA00043967"/>
    </source>
</evidence>
<reference evidence="4 5" key="1">
    <citation type="journal article" date="2011" name="Stand. Genomic Sci.">
        <title>Complete genome sequence of Rhodospirillum rubrum type strain (S1).</title>
        <authorList>
            <person name="Munk A.C."/>
            <person name="Copeland A."/>
            <person name="Lucas S."/>
            <person name="Lapidus A."/>
            <person name="Del Rio T.G."/>
            <person name="Barry K."/>
            <person name="Detter J.C."/>
            <person name="Hammon N."/>
            <person name="Israni S."/>
            <person name="Pitluck S."/>
            <person name="Brettin T."/>
            <person name="Bruce D."/>
            <person name="Han C."/>
            <person name="Tapia R."/>
            <person name="Gilna P."/>
            <person name="Schmutz J."/>
            <person name="Larimer F."/>
            <person name="Land M."/>
            <person name="Kyrpides N.C."/>
            <person name="Mavromatis K."/>
            <person name="Richardson P."/>
            <person name="Rohde M."/>
            <person name="Goker M."/>
            <person name="Klenk H.P."/>
            <person name="Zhang Y."/>
            <person name="Roberts G.P."/>
            <person name="Reslewic S."/>
            <person name="Schwartz D.C."/>
        </authorList>
    </citation>
    <scope>NUCLEOTIDE SEQUENCE [LARGE SCALE GENOMIC DNA]</scope>
    <source>
        <strain evidence="5">ATCC 11170 / ATH 1.1.1 / DSM 467 / LMG 4362 / NCIMB 8255 / S1</strain>
    </source>
</reference>
<comment type="similarity">
    <text evidence="1">Belongs to the iron-sulfur cluster assembly SufBD family.</text>
</comment>
<feature type="domain" description="SUF system FeS cluster assembly SufBD N-terminal" evidence="3">
    <location>
        <begin position="30"/>
        <end position="175"/>
    </location>
</feature>
<keyword evidence="5" id="KW-1185">Reference proteome</keyword>
<dbReference type="GO" id="GO:0016226">
    <property type="term" value="P:iron-sulfur cluster assembly"/>
    <property type="evidence" value="ECO:0007669"/>
    <property type="project" value="InterPro"/>
</dbReference>
<dbReference type="NCBIfam" id="TIGR01981">
    <property type="entry name" value="sufD"/>
    <property type="match status" value="1"/>
</dbReference>
<dbReference type="eggNOG" id="COG0719">
    <property type="taxonomic scope" value="Bacteria"/>
</dbReference>
<dbReference type="KEGG" id="rru:Rru_A2571"/>
<dbReference type="AlphaFoldDB" id="Q2RR77"/>
<dbReference type="Proteomes" id="UP000001929">
    <property type="component" value="Chromosome"/>
</dbReference>
<dbReference type="InterPro" id="IPR037284">
    <property type="entry name" value="SUF_FeS_clus_asmbl_SufBD_sf"/>
</dbReference>
<evidence type="ECO:0000259" key="3">
    <source>
        <dbReference type="Pfam" id="PF19295"/>
    </source>
</evidence>
<dbReference type="InterPro" id="IPR045595">
    <property type="entry name" value="SufBD_N"/>
</dbReference>
<dbReference type="SUPFAM" id="SSF101960">
    <property type="entry name" value="Stabilizer of iron transporter SufD"/>
    <property type="match status" value="1"/>
</dbReference>
<dbReference type="InterPro" id="IPR011542">
    <property type="entry name" value="SUF_FeS_clus_asmbl_SufD"/>
</dbReference>
<dbReference type="PANTHER" id="PTHR43575:SF1">
    <property type="entry name" value="PROTEIN ABCI7, CHLOROPLASTIC"/>
    <property type="match status" value="1"/>
</dbReference>
<evidence type="ECO:0000313" key="5">
    <source>
        <dbReference type="Proteomes" id="UP000001929"/>
    </source>
</evidence>
<organism evidence="4 5">
    <name type="scientific">Rhodospirillum rubrum (strain ATCC 11170 / ATH 1.1.1 / DSM 467 / LMG 4362 / NCIMB 8255 / S1)</name>
    <dbReference type="NCBI Taxonomy" id="269796"/>
    <lineage>
        <taxon>Bacteria</taxon>
        <taxon>Pseudomonadati</taxon>
        <taxon>Pseudomonadota</taxon>
        <taxon>Alphaproteobacteria</taxon>
        <taxon>Rhodospirillales</taxon>
        <taxon>Rhodospirillaceae</taxon>
        <taxon>Rhodospirillum</taxon>
    </lineage>
</organism>
<dbReference type="Pfam" id="PF19295">
    <property type="entry name" value="SufBD_N"/>
    <property type="match status" value="1"/>
</dbReference>
<evidence type="ECO:0000313" key="4">
    <source>
        <dbReference type="EMBL" id="ABC23368.1"/>
    </source>
</evidence>
<dbReference type="InterPro" id="IPR055346">
    <property type="entry name" value="Fe-S_cluster_assembly_SufBD"/>
</dbReference>